<reference evidence="3 4" key="1">
    <citation type="submission" date="2024-01" db="EMBL/GenBank/DDBJ databases">
        <authorList>
            <consortium name="Genoscope - CEA"/>
            <person name="William W."/>
        </authorList>
    </citation>
    <scope>NUCLEOTIDE SEQUENCE [LARGE SCALE GENOMIC DNA]</scope>
    <source>
        <strain evidence="3 4">29B2s-10</strain>
    </source>
</reference>
<dbReference type="Proteomes" id="UP001497600">
    <property type="component" value="Chromosome A"/>
</dbReference>
<dbReference type="Pfam" id="PF05922">
    <property type="entry name" value="Inhibitor_I9"/>
    <property type="match status" value="1"/>
</dbReference>
<dbReference type="PANTHER" id="PTHR28288">
    <property type="entry name" value="PROTEASE B INHIBITOR 2"/>
    <property type="match status" value="1"/>
</dbReference>
<evidence type="ECO:0000259" key="2">
    <source>
        <dbReference type="Pfam" id="PF05922"/>
    </source>
</evidence>
<dbReference type="InterPro" id="IPR010259">
    <property type="entry name" value="S8pro/Inhibitor_I9"/>
</dbReference>
<dbReference type="PANTHER" id="PTHR28288:SF2">
    <property type="entry name" value="PROTEASE B INHIBITOR 2"/>
    <property type="match status" value="1"/>
</dbReference>
<name>A0ABP0E6B9_9ASCO</name>
<accession>A0ABP0E6B9</accession>
<dbReference type="EMBL" id="OZ004253">
    <property type="protein sequence ID" value="CAK7893934.1"/>
    <property type="molecule type" value="Genomic_DNA"/>
</dbReference>
<proteinExistence type="inferred from homology"/>
<feature type="domain" description="Inhibitor I9" evidence="2">
    <location>
        <begin position="7"/>
        <end position="75"/>
    </location>
</feature>
<comment type="similarity">
    <text evidence="1">Belongs to the protease inhibitor I9 family.</text>
</comment>
<evidence type="ECO:0000256" key="1">
    <source>
        <dbReference type="ARBA" id="ARBA00038069"/>
    </source>
</evidence>
<keyword evidence="4" id="KW-1185">Reference proteome</keyword>
<dbReference type="InterPro" id="IPR037045">
    <property type="entry name" value="S8pro/Inhibitor_I9_sf"/>
</dbReference>
<dbReference type="SUPFAM" id="SSF54897">
    <property type="entry name" value="Protease propeptides/inhibitors"/>
    <property type="match status" value="1"/>
</dbReference>
<dbReference type="InterPro" id="IPR052471">
    <property type="entry name" value="PBI_I9"/>
</dbReference>
<evidence type="ECO:0000313" key="4">
    <source>
        <dbReference type="Proteomes" id="UP001497600"/>
    </source>
</evidence>
<sequence>MSSALKNYIITLKDSASDSDVTAVKNKVSELGGNVTSDFSLIKGFTAKLPSVHSASFGAHEHVASIEEDGEVKTQA</sequence>
<organism evidence="3 4">
    <name type="scientific">[Candida] anglica</name>
    <dbReference type="NCBI Taxonomy" id="148631"/>
    <lineage>
        <taxon>Eukaryota</taxon>
        <taxon>Fungi</taxon>
        <taxon>Dikarya</taxon>
        <taxon>Ascomycota</taxon>
        <taxon>Saccharomycotina</taxon>
        <taxon>Pichiomycetes</taxon>
        <taxon>Debaryomycetaceae</taxon>
        <taxon>Kurtzmaniella</taxon>
    </lineage>
</organism>
<protein>
    <submittedName>
        <fullName evidence="3">Protease B inhibitor 2</fullName>
    </submittedName>
</protein>
<dbReference type="Gene3D" id="3.30.70.80">
    <property type="entry name" value="Peptidase S8 propeptide/proteinase inhibitor I9"/>
    <property type="match status" value="1"/>
</dbReference>
<evidence type="ECO:0000313" key="3">
    <source>
        <dbReference type="EMBL" id="CAK7893934.1"/>
    </source>
</evidence>
<gene>
    <name evidence="3" type="primary">PBI2</name>
    <name evidence="3" type="ORF">CAAN4_A10044</name>
</gene>